<evidence type="ECO:0000313" key="3">
    <source>
        <dbReference type="RefSeq" id="XP_011313427.1"/>
    </source>
</evidence>
<feature type="domain" description="RNase H type-1" evidence="1">
    <location>
        <begin position="616"/>
        <end position="746"/>
    </location>
</feature>
<evidence type="ECO:0000313" key="2">
    <source>
        <dbReference type="Proteomes" id="UP000694866"/>
    </source>
</evidence>
<dbReference type="RefSeq" id="XP_011313427.1">
    <property type="nucleotide sequence ID" value="XM_011315125.1"/>
</dbReference>
<dbReference type="PANTHER" id="PTHR33481:SF1">
    <property type="entry name" value="ENDONUCLEASE_EXONUCLEASE_PHOSPHATASE DOMAIN-CONTAINING PROTEIN-RELATED"/>
    <property type="match status" value="1"/>
</dbReference>
<dbReference type="InterPro" id="IPR002156">
    <property type="entry name" value="RNaseH_domain"/>
</dbReference>
<dbReference type="CDD" id="cd09276">
    <property type="entry name" value="Rnase_HI_RT_non_LTR"/>
    <property type="match status" value="1"/>
</dbReference>
<dbReference type="GO" id="GO:0004523">
    <property type="term" value="F:RNA-DNA hybrid ribonuclease activity"/>
    <property type="evidence" value="ECO:0007669"/>
    <property type="project" value="InterPro"/>
</dbReference>
<dbReference type="AlphaFoldDB" id="A0A9R1TPM5"/>
<dbReference type="InterPro" id="IPR036397">
    <property type="entry name" value="RNaseH_sf"/>
</dbReference>
<dbReference type="Pfam" id="PF00075">
    <property type="entry name" value="RNase_H"/>
    <property type="match status" value="1"/>
</dbReference>
<dbReference type="OrthoDB" id="7695642at2759"/>
<accession>A0A9R1TPM5</accession>
<dbReference type="GeneID" id="105272894"/>
<dbReference type="InterPro" id="IPR012337">
    <property type="entry name" value="RNaseH-like_sf"/>
</dbReference>
<dbReference type="GO" id="GO:0003676">
    <property type="term" value="F:nucleic acid binding"/>
    <property type="evidence" value="ECO:0007669"/>
    <property type="project" value="InterPro"/>
</dbReference>
<dbReference type="PANTHER" id="PTHR33481">
    <property type="entry name" value="REVERSE TRANSCRIPTASE"/>
    <property type="match status" value="1"/>
</dbReference>
<dbReference type="SUPFAM" id="SSF53098">
    <property type="entry name" value="Ribonuclease H-like"/>
    <property type="match status" value="1"/>
</dbReference>
<proteinExistence type="predicted"/>
<name>A0A9R1TPM5_9HYME</name>
<evidence type="ECO:0000259" key="1">
    <source>
        <dbReference type="PROSITE" id="PS50879"/>
    </source>
</evidence>
<protein>
    <recommendedName>
        <fullName evidence="1">RNase H type-1 domain-containing protein</fullName>
    </recommendedName>
</protein>
<dbReference type="InterPro" id="IPR000477">
    <property type="entry name" value="RT_dom"/>
</dbReference>
<sequence>MANFCHRDLVAVMVQVHGEGPTEDMVLCSAYLPHDSAELPPTRELQELVRLAHRCVNWRVDQEDSLSDHRCIRFEIQGTAEIAQGFVRRNPKATDWDSFRRELEERLEVGRMKPSNIERLEDEVERIHRALTESFHQACPIRPWQESAWRTFCEELEALPQVARLRRVFSAGHAQGLGGIILPGGVAITQPDEILEHLIQVHFPDSVMQGEGMCSGVEWARLGEGRPIWGLASKIVTLDRLRWAVDSFEMYKSPGPDGIYTAFLRKGGPLLLHRLLPALRACLALGHVPGRWREVRVVFIPKPGKCTYDNAKAYRPISLSSFLLKTLERLVDRHIKEGVLTMNPISPSQHAYQAGRSTETALHSLVAKIERARERKEDTLAVFIDIEGAFDNTSFGTMEMAAASFGIEIPIIRWIAAMLRILGFSNEVKHLGVWLDRRLSWKKHITMQTNKVIMTYWACRRMFGNTWGLRPRIVKWIYTAIMLPQLAYAAVVWWTAMNKACHRKTVDRTGRLAMLGITGVLRTTPTSALEALLFLQPPHLHIKEVALISAARLRLQGRWREASSGHAAMLTADSDLRGLLSWGGDACGRRWHFQKSFKVNLGYGANQLGSDRKWTPPKGLVWSTDGSRIGNRAGAGIWSEGPSIARALGLDPHTTVLQAELAALKACAREILGRGDRGKKIYICSDSRRALRARLKNESCSRFVNDCTELMERVASRNQLEVVWTPGHAGILGNMEADELAKRRCLEVAPTEQNLVGVHIDFVKDMTWKRAERGVVERWRSGEGAKHTRTPFREPTKQLAETLEGLNRMKLRSLIRLITGHWPLASYLAKIGRGSDPTCPKCGLADENPHHLGTRCSGLDEIRWDVFGTTCIKDMYVDRDGIEGLYEFARRANILAPID</sequence>
<dbReference type="Proteomes" id="UP000694866">
    <property type="component" value="Unplaced"/>
</dbReference>
<keyword evidence="2" id="KW-1185">Reference proteome</keyword>
<dbReference type="Gene3D" id="3.30.420.10">
    <property type="entry name" value="Ribonuclease H-like superfamily/Ribonuclease H"/>
    <property type="match status" value="1"/>
</dbReference>
<reference evidence="3" key="1">
    <citation type="submission" date="2025-08" db="UniProtKB">
        <authorList>
            <consortium name="RefSeq"/>
        </authorList>
    </citation>
    <scope>IDENTIFICATION</scope>
    <source>
        <strain evidence="3">USDA-PBARC FA_bdor</strain>
        <tissue evidence="3">Whole organism</tissue>
    </source>
</reference>
<dbReference type="PROSITE" id="PS50879">
    <property type="entry name" value="RNASE_H_1"/>
    <property type="match status" value="1"/>
</dbReference>
<gene>
    <name evidence="3" type="primary">LOC105272894</name>
</gene>
<organism evidence="2 3">
    <name type="scientific">Fopius arisanus</name>
    <dbReference type="NCBI Taxonomy" id="64838"/>
    <lineage>
        <taxon>Eukaryota</taxon>
        <taxon>Metazoa</taxon>
        <taxon>Ecdysozoa</taxon>
        <taxon>Arthropoda</taxon>
        <taxon>Hexapoda</taxon>
        <taxon>Insecta</taxon>
        <taxon>Pterygota</taxon>
        <taxon>Neoptera</taxon>
        <taxon>Endopterygota</taxon>
        <taxon>Hymenoptera</taxon>
        <taxon>Apocrita</taxon>
        <taxon>Ichneumonoidea</taxon>
        <taxon>Braconidae</taxon>
        <taxon>Opiinae</taxon>
        <taxon>Fopius</taxon>
    </lineage>
</organism>
<dbReference type="KEGG" id="fas:105272894"/>
<dbReference type="Pfam" id="PF00078">
    <property type="entry name" value="RVT_1"/>
    <property type="match status" value="1"/>
</dbReference>